<feature type="compositionally biased region" description="Basic and acidic residues" evidence="1">
    <location>
        <begin position="1"/>
        <end position="10"/>
    </location>
</feature>
<evidence type="ECO:0000313" key="3">
    <source>
        <dbReference type="Proteomes" id="UP001589709"/>
    </source>
</evidence>
<proteinExistence type="predicted"/>
<name>A0ABV5N0Z8_9ACTN</name>
<reference evidence="2 3" key="1">
    <citation type="submission" date="2024-09" db="EMBL/GenBank/DDBJ databases">
        <authorList>
            <person name="Sun Q."/>
            <person name="Mori K."/>
        </authorList>
    </citation>
    <scope>NUCLEOTIDE SEQUENCE [LARGE SCALE GENOMIC DNA]</scope>
    <source>
        <strain evidence="2 3">JCM 6917</strain>
    </source>
</reference>
<sequence>MIHAREHLQSEPDTPCTTCRGAPPVPIAPPGLPPRLARPAIAATAPVGPPFAGVGLAVENGGVVFEADVQPAFVDGEAGTVAVPYVEAHPSAPAAARRARRAQRLPARGFLTPGLRNVQPLVSVG</sequence>
<accession>A0ABV5N0Z8</accession>
<evidence type="ECO:0000256" key="1">
    <source>
        <dbReference type="SAM" id="MobiDB-lite"/>
    </source>
</evidence>
<dbReference type="EMBL" id="JBHMCY010000024">
    <property type="protein sequence ID" value="MFB9463953.1"/>
    <property type="molecule type" value="Genomic_DNA"/>
</dbReference>
<gene>
    <name evidence="2" type="ORF">ACFF45_14865</name>
</gene>
<dbReference type="Proteomes" id="UP001589709">
    <property type="component" value="Unassembled WGS sequence"/>
</dbReference>
<feature type="compositionally biased region" description="Pro residues" evidence="1">
    <location>
        <begin position="23"/>
        <end position="33"/>
    </location>
</feature>
<keyword evidence="3" id="KW-1185">Reference proteome</keyword>
<dbReference type="RefSeq" id="WP_381346461.1">
    <property type="nucleotide sequence ID" value="NZ_JBHMCY010000024.1"/>
</dbReference>
<protein>
    <submittedName>
        <fullName evidence="2">Uncharacterized protein</fullName>
    </submittedName>
</protein>
<comment type="caution">
    <text evidence="2">The sequence shown here is derived from an EMBL/GenBank/DDBJ whole genome shotgun (WGS) entry which is preliminary data.</text>
</comment>
<feature type="region of interest" description="Disordered" evidence="1">
    <location>
        <begin position="1"/>
        <end position="35"/>
    </location>
</feature>
<organism evidence="2 3">
    <name type="scientific">Streptomyces cinereospinus</name>
    <dbReference type="NCBI Taxonomy" id="285561"/>
    <lineage>
        <taxon>Bacteria</taxon>
        <taxon>Bacillati</taxon>
        <taxon>Actinomycetota</taxon>
        <taxon>Actinomycetes</taxon>
        <taxon>Kitasatosporales</taxon>
        <taxon>Streptomycetaceae</taxon>
        <taxon>Streptomyces</taxon>
    </lineage>
</organism>
<evidence type="ECO:0000313" key="2">
    <source>
        <dbReference type="EMBL" id="MFB9463953.1"/>
    </source>
</evidence>